<dbReference type="InterPro" id="IPR023828">
    <property type="entry name" value="Peptidase_S8_Ser-AS"/>
</dbReference>
<accession>A0A848LQC3</accession>
<name>A0A848LQC3_9BACT</name>
<dbReference type="Gene3D" id="2.60.120.430">
    <property type="entry name" value="Galactose-binding lectin"/>
    <property type="match status" value="1"/>
</dbReference>
<feature type="active site" description="Charge relay system" evidence="5">
    <location>
        <position position="232"/>
    </location>
</feature>
<evidence type="ECO:0000256" key="1">
    <source>
        <dbReference type="ARBA" id="ARBA00011073"/>
    </source>
</evidence>
<dbReference type="SUPFAM" id="SSF49785">
    <property type="entry name" value="Galactose-binding domain-like"/>
    <property type="match status" value="1"/>
</dbReference>
<dbReference type="GO" id="GO:0006508">
    <property type="term" value="P:proteolysis"/>
    <property type="evidence" value="ECO:0007669"/>
    <property type="project" value="UniProtKB-KW"/>
</dbReference>
<dbReference type="SUPFAM" id="SSF49464">
    <property type="entry name" value="Carboxypeptidase regulatory domain-like"/>
    <property type="match status" value="2"/>
</dbReference>
<dbReference type="EMBL" id="JABBJJ010000212">
    <property type="protein sequence ID" value="NMO19901.1"/>
    <property type="molecule type" value="Genomic_DNA"/>
</dbReference>
<evidence type="ECO:0000256" key="2">
    <source>
        <dbReference type="ARBA" id="ARBA00022670"/>
    </source>
</evidence>
<dbReference type="InterPro" id="IPR050131">
    <property type="entry name" value="Peptidase_S8_subtilisin-like"/>
</dbReference>
<evidence type="ECO:0000313" key="10">
    <source>
        <dbReference type="EMBL" id="NMO19901.1"/>
    </source>
</evidence>
<keyword evidence="11" id="KW-1185">Reference proteome</keyword>
<protein>
    <submittedName>
        <fullName evidence="10">S8 family serine peptidase</fullName>
    </submittedName>
</protein>
<dbReference type="SUPFAM" id="SSF63825">
    <property type="entry name" value="YWTD domain"/>
    <property type="match status" value="1"/>
</dbReference>
<dbReference type="SUPFAM" id="SSF52743">
    <property type="entry name" value="Subtilisin-like"/>
    <property type="match status" value="1"/>
</dbReference>
<feature type="signal peptide" evidence="6">
    <location>
        <begin position="1"/>
        <end position="28"/>
    </location>
</feature>
<dbReference type="PANTHER" id="PTHR43806:SF67">
    <property type="entry name" value="EGF-LIKE DOMAIN-CONTAINING PROTEIN"/>
    <property type="match status" value="1"/>
</dbReference>
<feature type="domain" description="Peptidase S8/S53" evidence="7">
    <location>
        <begin position="174"/>
        <end position="447"/>
    </location>
</feature>
<dbReference type="GO" id="GO:0004252">
    <property type="term" value="F:serine-type endopeptidase activity"/>
    <property type="evidence" value="ECO:0007669"/>
    <property type="project" value="UniProtKB-UniRule"/>
</dbReference>
<dbReference type="PANTHER" id="PTHR43806">
    <property type="entry name" value="PEPTIDASE S8"/>
    <property type="match status" value="1"/>
</dbReference>
<dbReference type="Pfam" id="PF13620">
    <property type="entry name" value="CarboxypepD_reg"/>
    <property type="match status" value="3"/>
</dbReference>
<dbReference type="Proteomes" id="UP000518300">
    <property type="component" value="Unassembled WGS sequence"/>
</dbReference>
<dbReference type="CDD" id="cd07481">
    <property type="entry name" value="Peptidases_S8_BacillopeptidaseF-like"/>
    <property type="match status" value="1"/>
</dbReference>
<feature type="active site" description="Charge relay system" evidence="5">
    <location>
        <position position="183"/>
    </location>
</feature>
<feature type="domain" description="BACON" evidence="9">
    <location>
        <begin position="1234"/>
        <end position="1279"/>
    </location>
</feature>
<dbReference type="GO" id="GO:0030246">
    <property type="term" value="F:carbohydrate binding"/>
    <property type="evidence" value="ECO:0007669"/>
    <property type="project" value="InterPro"/>
</dbReference>
<evidence type="ECO:0000259" key="9">
    <source>
        <dbReference type="Pfam" id="PF19190"/>
    </source>
</evidence>
<feature type="domain" description="Malectin" evidence="8">
    <location>
        <begin position="1295"/>
        <end position="1428"/>
    </location>
</feature>
<dbReference type="PROSITE" id="PS51892">
    <property type="entry name" value="SUBTILASE"/>
    <property type="match status" value="1"/>
</dbReference>
<gene>
    <name evidence="10" type="ORF">HG543_34330</name>
</gene>
<sequence length="1450" mass="153829">MKRLIRSRGGQCAVVFALLALLSFPLLAASTSPAAAPTPRAADPKQKTSAWLILKQKADLSRASTIQDWNARGRFVVEQLQATARTSQAGLRGELNLQGVSHRPIWIINAIRVDADATTLKELARRPEVDRIVPDVPFHIPKPRPGVAPGPGFTDWNIERIRAPEAWGAFGSRGEGITVGSIDSGAQFDHPALARQYRGRRADGTVDHNYNWFDPSNVCGSPSQVPCDNNGHGTHTMGTIVGDDGEPGPHQIGVAPGARWVTAKGCEEQSCSVEALLASAQWMLAPTDLSGGNPRPDLRPQLVNNSWSGGPTDPFFRDVVQAWIASGIFPVFAIGNDGSACGSAGIPGAYPESYSVGAFDTNEAIAGFSGRGPSAFGGITKPDITAPGVSVLSSVPGGDYAFFDGTSMAAPHVAGTVALMLSAAPALVGDVAGTRALLDASAVDREDLTCAGTAEDNNAWGEGTLDAFAAVQLSPRGPTGVLTGVVTDASGSPLAGARVEVTGSFGRSTVTDDTGRYSLVLPVGTYRVTFSRFGSETVAVDGVVVSDGGTTVQDIVLPSVPSYTVTGRVTDSDGAPIPGATVTVLDTPLSTLVTGTDGRYVYDGVPVGEYDVRVEAGGCFEPVTRRLVVAGPTTLDFTLPSRSDAYGYFCRLQRPRYIEATTVLPLSGDDATVEVALPFSILFYGRPYTRAFVSTNGLVSFQESAAQYLNTPVPNAAAPNAAIYALWDDLFVDASASVRVLEQGTAPNRRFIIEWRDVAFVDDPSLRVSFEIILHENGNVLLQYRGLDAGGLERGGSATVGIENEAGTVALQFSSETPSLRDERAILFDLPPYGVVLGTVTDANDGLPLVGARVRALVGERVVRETTSAEDGRCVLQLPLGTYTLQVSAPNYLTATGPVTLTYDRQATLRNWALRTARAEVAPAMLEFIVPQGQRRTRTLTLSNTGSVALDWELFESGGGRVGVTSLHGQARNLKADPNSRSLRGLQGVAALPGWTATLAGDVLKSWPATGLELPWGVGFTGNVWLSDPIAGINHEFTEDGGATGRTWPVPWTEGWPADMAYDAGRGLMCQLAVGGDNGIHCWNPATGLEEDAIAGTFPWTSISQRGLAYRPDDDTFYVGGWNEGIIYHVKGLSHPDRGAVIGQCSPPDGRISGLAWNASFGVLWVATQSPTDTLYEVNPETCNVLGSLAHPEPDFSGGGLELDAAGNLWMVSLNSGRAYLVESGVPTFEDVPWLSAQPTSGRLGMRRSQNITVTIDTTGLEPGVYLATLYVRGNSGRRPVVPVPVSLIVPAYQQAVNAGGSRHVDTLGDPWAQDQQYVTGGWGYLSGSDGILTDAPIAGTVEDPLYQSARRGFVEYRFDNMPSGVYAVDLRFAEIEGLSRLQRLADVVVENSLLLPAHDIANEVGQSTADDHAFLLPVTDGQLVLRLIPRQGFNMPLINAVRLTQRPDR</sequence>
<evidence type="ECO:0000259" key="8">
    <source>
        <dbReference type="Pfam" id="PF11721"/>
    </source>
</evidence>
<dbReference type="PROSITE" id="PS00138">
    <property type="entry name" value="SUBTILASE_SER"/>
    <property type="match status" value="1"/>
</dbReference>
<keyword evidence="6" id="KW-0732">Signal</keyword>
<dbReference type="InterPro" id="IPR008969">
    <property type="entry name" value="CarboxyPept-like_regulatory"/>
</dbReference>
<dbReference type="InterPro" id="IPR013784">
    <property type="entry name" value="Carb-bd-like_fold"/>
</dbReference>
<keyword evidence="4 5" id="KW-0720">Serine protease</keyword>
<reference evidence="10 11" key="1">
    <citation type="submission" date="2020-04" db="EMBL/GenBank/DDBJ databases">
        <title>Draft genome of Pyxidicoccus fallax type strain.</title>
        <authorList>
            <person name="Whitworth D.E."/>
        </authorList>
    </citation>
    <scope>NUCLEOTIDE SEQUENCE [LARGE SCALE GENOMIC DNA]</scope>
    <source>
        <strain evidence="10 11">DSM 14698</strain>
    </source>
</reference>
<feature type="active site" description="Charge relay system" evidence="5">
    <location>
        <position position="407"/>
    </location>
</feature>
<dbReference type="Gene3D" id="3.40.50.200">
    <property type="entry name" value="Peptidase S8/S53 domain"/>
    <property type="match status" value="1"/>
</dbReference>
<keyword evidence="2 5" id="KW-0645">Protease</keyword>
<dbReference type="InterPro" id="IPR015500">
    <property type="entry name" value="Peptidase_S8_subtilisin-rel"/>
</dbReference>
<evidence type="ECO:0000256" key="6">
    <source>
        <dbReference type="SAM" id="SignalP"/>
    </source>
</evidence>
<evidence type="ECO:0000256" key="5">
    <source>
        <dbReference type="PROSITE-ProRule" id="PRU01240"/>
    </source>
</evidence>
<dbReference type="SUPFAM" id="SSF49452">
    <property type="entry name" value="Starch-binding domain-like"/>
    <property type="match status" value="1"/>
</dbReference>
<dbReference type="Pfam" id="PF11721">
    <property type="entry name" value="Malectin"/>
    <property type="match status" value="1"/>
</dbReference>
<evidence type="ECO:0000256" key="4">
    <source>
        <dbReference type="ARBA" id="ARBA00022825"/>
    </source>
</evidence>
<dbReference type="InterPro" id="IPR024361">
    <property type="entry name" value="BACON"/>
</dbReference>
<feature type="chain" id="PRO_5032728900" evidence="6">
    <location>
        <begin position="29"/>
        <end position="1450"/>
    </location>
</feature>
<comment type="caution">
    <text evidence="10">The sequence shown here is derived from an EMBL/GenBank/DDBJ whole genome shotgun (WGS) entry which is preliminary data.</text>
</comment>
<dbReference type="InterPro" id="IPR036852">
    <property type="entry name" value="Peptidase_S8/S53_dom_sf"/>
</dbReference>
<dbReference type="PRINTS" id="PR00723">
    <property type="entry name" value="SUBTILISIN"/>
</dbReference>
<dbReference type="InterPro" id="IPR000209">
    <property type="entry name" value="Peptidase_S8/S53_dom"/>
</dbReference>
<dbReference type="InterPro" id="IPR021720">
    <property type="entry name" value="Malectin_dom"/>
</dbReference>
<keyword evidence="3 5" id="KW-0378">Hydrolase</keyword>
<evidence type="ECO:0000256" key="3">
    <source>
        <dbReference type="ARBA" id="ARBA00022801"/>
    </source>
</evidence>
<evidence type="ECO:0000259" key="7">
    <source>
        <dbReference type="Pfam" id="PF00082"/>
    </source>
</evidence>
<dbReference type="Pfam" id="PF19190">
    <property type="entry name" value="BACON_2"/>
    <property type="match status" value="1"/>
</dbReference>
<dbReference type="InterPro" id="IPR008979">
    <property type="entry name" value="Galactose-bd-like_sf"/>
</dbReference>
<organism evidence="10 11">
    <name type="scientific">Pyxidicoccus fallax</name>
    <dbReference type="NCBI Taxonomy" id="394095"/>
    <lineage>
        <taxon>Bacteria</taxon>
        <taxon>Pseudomonadati</taxon>
        <taxon>Myxococcota</taxon>
        <taxon>Myxococcia</taxon>
        <taxon>Myxococcales</taxon>
        <taxon>Cystobacterineae</taxon>
        <taxon>Myxococcaceae</taxon>
        <taxon>Pyxidicoccus</taxon>
    </lineage>
</organism>
<comment type="similarity">
    <text evidence="1 5">Belongs to the peptidase S8 family.</text>
</comment>
<dbReference type="Gene3D" id="2.60.40.1120">
    <property type="entry name" value="Carboxypeptidase-like, regulatory domain"/>
    <property type="match status" value="3"/>
</dbReference>
<dbReference type="InterPro" id="IPR033857">
    <property type="entry name" value="Bacillopeptidase_F"/>
</dbReference>
<evidence type="ECO:0000313" key="11">
    <source>
        <dbReference type="Proteomes" id="UP000518300"/>
    </source>
</evidence>
<dbReference type="Pfam" id="PF00082">
    <property type="entry name" value="Peptidase_S8"/>
    <property type="match status" value="1"/>
</dbReference>
<dbReference type="RefSeq" id="WP_169349139.1">
    <property type="nucleotide sequence ID" value="NZ_JABBJJ010000212.1"/>
</dbReference>
<proteinExistence type="inferred from homology"/>